<evidence type="ECO:0000313" key="2">
    <source>
        <dbReference type="Proteomes" id="UP000475862"/>
    </source>
</evidence>
<reference evidence="1 2" key="1">
    <citation type="submission" date="2019-08" db="EMBL/GenBank/DDBJ databases">
        <title>The genome of the soybean aphid Biotype 1, its phylome, world population structure and adaptation to the North American continent.</title>
        <authorList>
            <person name="Giordano R."/>
            <person name="Donthu R.K."/>
            <person name="Hernandez A.G."/>
            <person name="Wright C.L."/>
            <person name="Zimin A.V."/>
        </authorList>
    </citation>
    <scope>NUCLEOTIDE SEQUENCE [LARGE SCALE GENOMIC DNA]</scope>
    <source>
        <tissue evidence="1">Whole aphids</tissue>
    </source>
</reference>
<organism evidence="1 2">
    <name type="scientific">Aphis glycines</name>
    <name type="common">Soybean aphid</name>
    <dbReference type="NCBI Taxonomy" id="307491"/>
    <lineage>
        <taxon>Eukaryota</taxon>
        <taxon>Metazoa</taxon>
        <taxon>Ecdysozoa</taxon>
        <taxon>Arthropoda</taxon>
        <taxon>Hexapoda</taxon>
        <taxon>Insecta</taxon>
        <taxon>Pterygota</taxon>
        <taxon>Neoptera</taxon>
        <taxon>Paraneoptera</taxon>
        <taxon>Hemiptera</taxon>
        <taxon>Sternorrhyncha</taxon>
        <taxon>Aphidomorpha</taxon>
        <taxon>Aphidoidea</taxon>
        <taxon>Aphididae</taxon>
        <taxon>Aphidini</taxon>
        <taxon>Aphis</taxon>
        <taxon>Aphis</taxon>
    </lineage>
</organism>
<sequence length="176" mass="20247">MDTKVETKIDSIRNNEIIVIENYKFCRSNVLNNNTVHFRCANKKCGSSVLMSLNKFYIIKFNNTSHNHPACTPKTLALNQVKSAFVGQSCGSFERIRGVSSHISTTSWARNNDRIQSYFAGRNRRRRPIFNIIREARVNLLRVETGCEVSKSREKTVAILKNFFKLKFKPNPTQTD</sequence>
<comment type="caution">
    <text evidence="1">The sequence shown here is derived from an EMBL/GenBank/DDBJ whole genome shotgun (WGS) entry which is preliminary data.</text>
</comment>
<dbReference type="Proteomes" id="UP000475862">
    <property type="component" value="Unassembled WGS sequence"/>
</dbReference>
<accession>A0A6G0T7V9</accession>
<dbReference type="OrthoDB" id="6626447at2759"/>
<name>A0A6G0T7V9_APHGL</name>
<evidence type="ECO:0000313" key="1">
    <source>
        <dbReference type="EMBL" id="KAE9527577.1"/>
    </source>
</evidence>
<gene>
    <name evidence="1" type="ORF">AGLY_012857</name>
</gene>
<proteinExistence type="predicted"/>
<dbReference type="EMBL" id="VYZN01000052">
    <property type="protein sequence ID" value="KAE9527577.1"/>
    <property type="molecule type" value="Genomic_DNA"/>
</dbReference>
<dbReference type="Gene3D" id="2.20.25.240">
    <property type="match status" value="1"/>
</dbReference>
<keyword evidence="2" id="KW-1185">Reference proteome</keyword>
<dbReference type="AlphaFoldDB" id="A0A6G0T7V9"/>
<protein>
    <submittedName>
        <fullName evidence="1">Uncharacterized protein</fullName>
    </submittedName>
</protein>